<evidence type="ECO:0000256" key="1">
    <source>
        <dbReference type="ARBA" id="ARBA00004651"/>
    </source>
</evidence>
<dbReference type="RefSeq" id="WP_085882693.1">
    <property type="nucleotide sequence ID" value="NZ_FWFR01000001.1"/>
</dbReference>
<keyword evidence="3 6" id="KW-0812">Transmembrane</keyword>
<evidence type="ECO:0000256" key="3">
    <source>
        <dbReference type="ARBA" id="ARBA00022692"/>
    </source>
</evidence>
<evidence type="ECO:0000313" key="8">
    <source>
        <dbReference type="EMBL" id="SLN36675.1"/>
    </source>
</evidence>
<sequence>MQIDLNDATTMLVVLGGGFAVLVMFLLLLTGGDDNAKRSRRRLDKMRDDNVSVVAVGHGSARRHEQHSGIPALDRVLREILPKPDMLRAKLEKTGREISIAEFVLAEILLVALINFLAIWFFGLPPLLVVPAATAAGIYLPFFVINMIGARRIGRFVQNFPEAIDLIVRSVRAGLPISEAINVVGQESPDPVGVEFRKASASMRIGTGLEEALWEIAKRVDVPDFKFFIIAIAIQRETGGNLAETLAGLSATLRKRRQMKLKVRALSSEARASAWIIGSLPFVMFGILLLVNSEYVLQLFQDPRGLVMSGVTLGLIGIGVIVMAKMVRFEI</sequence>
<evidence type="ECO:0000256" key="5">
    <source>
        <dbReference type="ARBA" id="ARBA00023136"/>
    </source>
</evidence>
<dbReference type="Proteomes" id="UP000193200">
    <property type="component" value="Unassembled WGS sequence"/>
</dbReference>
<dbReference type="EMBL" id="FWFR01000001">
    <property type="protein sequence ID" value="SLN36675.1"/>
    <property type="molecule type" value="Genomic_DNA"/>
</dbReference>
<dbReference type="AlphaFoldDB" id="A0A1Y5SB46"/>
<reference evidence="8 9" key="1">
    <citation type="submission" date="2017-03" db="EMBL/GenBank/DDBJ databases">
        <authorList>
            <person name="Afonso C.L."/>
            <person name="Miller P.J."/>
            <person name="Scott M.A."/>
            <person name="Spackman E."/>
            <person name="Goraichik I."/>
            <person name="Dimitrov K.M."/>
            <person name="Suarez D.L."/>
            <person name="Swayne D.E."/>
        </authorList>
    </citation>
    <scope>NUCLEOTIDE SEQUENCE [LARGE SCALE GENOMIC DNA]</scope>
    <source>
        <strain evidence="8 9">CECT 7691</strain>
    </source>
</reference>
<dbReference type="InterPro" id="IPR042094">
    <property type="entry name" value="T2SS_GspF_sf"/>
</dbReference>
<feature type="transmembrane region" description="Helical" evidence="6">
    <location>
        <begin position="100"/>
        <end position="122"/>
    </location>
</feature>
<feature type="transmembrane region" description="Helical" evidence="6">
    <location>
        <begin position="272"/>
        <end position="293"/>
    </location>
</feature>
<dbReference type="PANTHER" id="PTHR35007:SF1">
    <property type="entry name" value="PILUS ASSEMBLY PROTEIN"/>
    <property type="match status" value="1"/>
</dbReference>
<evidence type="ECO:0000256" key="6">
    <source>
        <dbReference type="SAM" id="Phobius"/>
    </source>
</evidence>
<feature type="transmembrane region" description="Helical" evidence="6">
    <location>
        <begin position="128"/>
        <end position="148"/>
    </location>
</feature>
<evidence type="ECO:0000313" key="9">
    <source>
        <dbReference type="Proteomes" id="UP000193200"/>
    </source>
</evidence>
<keyword evidence="4 6" id="KW-1133">Transmembrane helix</keyword>
<keyword evidence="2" id="KW-1003">Cell membrane</keyword>
<dbReference type="Pfam" id="PF00482">
    <property type="entry name" value="T2SSF"/>
    <property type="match status" value="1"/>
</dbReference>
<keyword evidence="5 6" id="KW-0472">Membrane</keyword>
<dbReference type="Gene3D" id="1.20.81.30">
    <property type="entry name" value="Type II secretion system (T2SS), domain F"/>
    <property type="match status" value="1"/>
</dbReference>
<evidence type="ECO:0000259" key="7">
    <source>
        <dbReference type="Pfam" id="PF00482"/>
    </source>
</evidence>
<dbReference type="InParanoid" id="A0A1Y5SB46"/>
<dbReference type="InterPro" id="IPR018076">
    <property type="entry name" value="T2SS_GspF_dom"/>
</dbReference>
<protein>
    <submittedName>
        <fullName evidence="8">Bacterial type II secretion system protein F domain protein</fullName>
    </submittedName>
</protein>
<dbReference type="GO" id="GO:0005886">
    <property type="term" value="C:plasma membrane"/>
    <property type="evidence" value="ECO:0007669"/>
    <property type="project" value="UniProtKB-SubCell"/>
</dbReference>
<dbReference type="OrthoDB" id="9803381at2"/>
<proteinExistence type="predicted"/>
<dbReference type="PANTHER" id="PTHR35007">
    <property type="entry name" value="INTEGRAL MEMBRANE PROTEIN-RELATED"/>
    <property type="match status" value="1"/>
</dbReference>
<feature type="transmembrane region" description="Helical" evidence="6">
    <location>
        <begin position="305"/>
        <end position="324"/>
    </location>
</feature>
<evidence type="ECO:0000256" key="4">
    <source>
        <dbReference type="ARBA" id="ARBA00022989"/>
    </source>
</evidence>
<evidence type="ECO:0000256" key="2">
    <source>
        <dbReference type="ARBA" id="ARBA00022475"/>
    </source>
</evidence>
<name>A0A1Y5SB46_9PROT</name>
<gene>
    <name evidence="8" type="ORF">OCH7691_01482</name>
</gene>
<feature type="transmembrane region" description="Helical" evidence="6">
    <location>
        <begin position="12"/>
        <end position="32"/>
    </location>
</feature>
<accession>A0A1Y5SB46</accession>
<keyword evidence="9" id="KW-1185">Reference proteome</keyword>
<feature type="domain" description="Type II secretion system protein GspF" evidence="7">
    <location>
        <begin position="164"/>
        <end position="289"/>
    </location>
</feature>
<organism evidence="8 9">
    <name type="scientific">Oceanibacterium hippocampi</name>
    <dbReference type="NCBI Taxonomy" id="745714"/>
    <lineage>
        <taxon>Bacteria</taxon>
        <taxon>Pseudomonadati</taxon>
        <taxon>Pseudomonadota</taxon>
        <taxon>Alphaproteobacteria</taxon>
        <taxon>Sneathiellales</taxon>
        <taxon>Sneathiellaceae</taxon>
        <taxon>Oceanibacterium</taxon>
    </lineage>
</organism>
<comment type="subcellular location">
    <subcellularLocation>
        <location evidence="1">Cell membrane</location>
        <topology evidence="1">Multi-pass membrane protein</topology>
    </subcellularLocation>
</comment>